<evidence type="ECO:0000256" key="1">
    <source>
        <dbReference type="ARBA" id="ARBA00022723"/>
    </source>
</evidence>
<protein>
    <submittedName>
        <fullName evidence="8">Uncharacterized protein</fullName>
    </submittedName>
</protein>
<dbReference type="InterPro" id="IPR017907">
    <property type="entry name" value="Znf_RING_CS"/>
</dbReference>
<keyword evidence="9" id="KW-1185">Reference proteome</keyword>
<dbReference type="SUPFAM" id="SSF49599">
    <property type="entry name" value="TRAF domain-like"/>
    <property type="match status" value="2"/>
</dbReference>
<feature type="zinc finger region" description="TRAF-type" evidence="4">
    <location>
        <begin position="119"/>
        <end position="162"/>
    </location>
</feature>
<dbReference type="RefSeq" id="XP_066935671.1">
    <property type="nucleotide sequence ID" value="XM_067079570.1"/>
</dbReference>
<feature type="domain" description="RING-type" evidence="6">
    <location>
        <begin position="30"/>
        <end position="74"/>
    </location>
</feature>
<feature type="zinc finger region" description="TRAF-type" evidence="4">
    <location>
        <begin position="173"/>
        <end position="226"/>
    </location>
</feature>
<dbReference type="InterPro" id="IPR001293">
    <property type="entry name" value="Znf_TRAF"/>
</dbReference>
<name>A0A7M5XFJ1_9CNID</name>
<evidence type="ECO:0000313" key="9">
    <source>
        <dbReference type="Proteomes" id="UP000594262"/>
    </source>
</evidence>
<organism evidence="8 9">
    <name type="scientific">Clytia hemisphaerica</name>
    <dbReference type="NCBI Taxonomy" id="252671"/>
    <lineage>
        <taxon>Eukaryota</taxon>
        <taxon>Metazoa</taxon>
        <taxon>Cnidaria</taxon>
        <taxon>Hydrozoa</taxon>
        <taxon>Hydroidolina</taxon>
        <taxon>Leptothecata</taxon>
        <taxon>Obeliida</taxon>
        <taxon>Clytiidae</taxon>
        <taxon>Clytia</taxon>
    </lineage>
</organism>
<evidence type="ECO:0000259" key="6">
    <source>
        <dbReference type="PROSITE" id="PS50089"/>
    </source>
</evidence>
<dbReference type="AlphaFoldDB" id="A0A7M5XFJ1"/>
<accession>A0A7M5XFJ1</accession>
<keyword evidence="5" id="KW-0175">Coiled coil</keyword>
<dbReference type="PROSITE" id="PS50089">
    <property type="entry name" value="ZF_RING_2"/>
    <property type="match status" value="1"/>
</dbReference>
<dbReference type="Pfam" id="PF00097">
    <property type="entry name" value="zf-C3HC4"/>
    <property type="match status" value="1"/>
</dbReference>
<dbReference type="PANTHER" id="PTHR10131">
    <property type="entry name" value="TNF RECEPTOR ASSOCIATED FACTOR"/>
    <property type="match status" value="1"/>
</dbReference>
<feature type="domain" description="TRAF-type" evidence="7">
    <location>
        <begin position="173"/>
        <end position="226"/>
    </location>
</feature>
<dbReference type="Pfam" id="PF02176">
    <property type="entry name" value="zf-TRAF"/>
    <property type="match status" value="1"/>
</dbReference>
<sequence>MAENPEQPPPLERGYDFVLVVKEQGVDFECSICRSILRDAHSTPCHHAFCRNCLATWTKELEQGNRPITCPNCNLIFDPKKVQYNGFVDRMVKTSLEIKCKQEDKGCHWQGEIIDYQDHQGTCDYELVECQNKGCREVLSRKELVQHQKDCKYRTTECLYCRLIKPIIEMKDHHSECQMMKIICPNEQCETQVLRKDIKEHLNKDCLYEKISCCYSEIGCQKKVERCLMAIHQKDFLVEHQMMIFQDNKKVQQSLLEKNKQLEDDLKAEKKKNEKLKGEMEVIKKKVENLEQEQQRCNELHRNIFSIIDTLIYWVSKGFKSKEKVIKVLGKIQLSHLIKGQYNLLGRIVPSTPFKFMSFFSTTFVNEKYKCFELKGKEKSFSRIIFKHVLRDMKFNQMYQTGSFVMVKIRLFLIEREYKVKYVDKKEFTELSRQANDFRNNNVVFSFQGNRTIFLYHPDISSMNVKICVIRNSRLTSETFALNDESCAGDFADCCLEHIDGNEFQFNCHNAEKQFILLVLYT</sequence>
<dbReference type="PROSITE" id="PS50145">
    <property type="entry name" value="ZF_TRAF"/>
    <property type="match status" value="2"/>
</dbReference>
<evidence type="ECO:0000256" key="3">
    <source>
        <dbReference type="ARBA" id="ARBA00022833"/>
    </source>
</evidence>
<evidence type="ECO:0000259" key="7">
    <source>
        <dbReference type="PROSITE" id="PS50145"/>
    </source>
</evidence>
<keyword evidence="1 4" id="KW-0479">Metal-binding</keyword>
<reference evidence="8" key="1">
    <citation type="submission" date="2021-01" db="UniProtKB">
        <authorList>
            <consortium name="EnsemblMetazoa"/>
        </authorList>
    </citation>
    <scope>IDENTIFICATION</scope>
</reference>
<evidence type="ECO:0000256" key="5">
    <source>
        <dbReference type="SAM" id="Coils"/>
    </source>
</evidence>
<dbReference type="PANTHER" id="PTHR10131:SF94">
    <property type="entry name" value="TNF RECEPTOR-ASSOCIATED FACTOR 4"/>
    <property type="match status" value="1"/>
</dbReference>
<feature type="domain" description="TRAF-type" evidence="7">
    <location>
        <begin position="119"/>
        <end position="162"/>
    </location>
</feature>
<dbReference type="GeneID" id="136823389"/>
<dbReference type="SUPFAM" id="SSF57850">
    <property type="entry name" value="RING/U-box"/>
    <property type="match status" value="1"/>
</dbReference>
<proteinExistence type="predicted"/>
<evidence type="ECO:0000256" key="4">
    <source>
        <dbReference type="PROSITE-ProRule" id="PRU00207"/>
    </source>
</evidence>
<dbReference type="InterPro" id="IPR018957">
    <property type="entry name" value="Znf_C3HC4_RING-type"/>
</dbReference>
<evidence type="ECO:0000256" key="2">
    <source>
        <dbReference type="ARBA" id="ARBA00022771"/>
    </source>
</evidence>
<feature type="coiled-coil region" evidence="5">
    <location>
        <begin position="252"/>
        <end position="303"/>
    </location>
</feature>
<evidence type="ECO:0000313" key="8">
    <source>
        <dbReference type="EnsemblMetazoa" id="CLYHEMP022462.1"/>
    </source>
</evidence>
<dbReference type="GO" id="GO:0008270">
    <property type="term" value="F:zinc ion binding"/>
    <property type="evidence" value="ECO:0007669"/>
    <property type="project" value="UniProtKB-KW"/>
</dbReference>
<dbReference type="PROSITE" id="PS00518">
    <property type="entry name" value="ZF_RING_1"/>
    <property type="match status" value="1"/>
</dbReference>
<dbReference type="EnsemblMetazoa" id="CLYHEMT022462.1">
    <property type="protein sequence ID" value="CLYHEMP022462.1"/>
    <property type="gene ID" value="CLYHEMG022462"/>
</dbReference>
<dbReference type="InterPro" id="IPR013083">
    <property type="entry name" value="Znf_RING/FYVE/PHD"/>
</dbReference>
<dbReference type="InterPro" id="IPR001841">
    <property type="entry name" value="Znf_RING"/>
</dbReference>
<keyword evidence="3 4" id="KW-0862">Zinc</keyword>
<dbReference type="Gene3D" id="3.30.40.10">
    <property type="entry name" value="Zinc/RING finger domain, C3HC4 (zinc finger)"/>
    <property type="match status" value="3"/>
</dbReference>
<dbReference type="OrthoDB" id="5985214at2759"/>
<dbReference type="SMART" id="SM00184">
    <property type="entry name" value="RING"/>
    <property type="match status" value="1"/>
</dbReference>
<dbReference type="Proteomes" id="UP000594262">
    <property type="component" value="Unplaced"/>
</dbReference>
<keyword evidence="2 4" id="KW-0863">Zinc-finger</keyword>